<dbReference type="SUPFAM" id="SSF53448">
    <property type="entry name" value="Nucleotide-diphospho-sugar transferases"/>
    <property type="match status" value="1"/>
</dbReference>
<proteinExistence type="inferred from homology"/>
<accession>A0A3S4B2H8</accession>
<evidence type="ECO:0000313" key="3">
    <source>
        <dbReference type="EMBL" id="VCU10188.1"/>
    </source>
</evidence>
<dbReference type="PANTHER" id="PTHR43630">
    <property type="entry name" value="POLY-BETA-1,6-N-ACETYL-D-GLUCOSAMINE SYNTHASE"/>
    <property type="match status" value="1"/>
</dbReference>
<dbReference type="EMBL" id="UWOC01000163">
    <property type="protein sequence ID" value="VCU10188.1"/>
    <property type="molecule type" value="Genomic_DNA"/>
</dbReference>
<dbReference type="AlphaFoldDB" id="A0A3S4B2H8"/>
<protein>
    <recommendedName>
        <fullName evidence="2">Glycosyltransferase 2-like domain-containing protein</fullName>
    </recommendedName>
</protein>
<dbReference type="InterPro" id="IPR001173">
    <property type="entry name" value="Glyco_trans_2-like"/>
</dbReference>
<comment type="caution">
    <text evidence="3">The sequence shown here is derived from an EMBL/GenBank/DDBJ whole genome shotgun (WGS) entry which is preliminary data.</text>
</comment>
<comment type="similarity">
    <text evidence="1">Belongs to the glycosyltransferase 2 family. WaaE/KdtX subfamily.</text>
</comment>
<name>A0A3S4B2H8_9BRAD</name>
<dbReference type="InterPro" id="IPR029044">
    <property type="entry name" value="Nucleotide-diphossugar_trans"/>
</dbReference>
<sequence length="384" mass="42999">MDQRRTMPENTKISAFVVSYNRADVLPTCLASLGFADEVVLVDKSSTDDSVALAADLADRIYVVPWSPTVEETRLFAAARCAHEWIVFLDDDECLSPEAIEFLGRELAAPRADAYALPHRHYVLGTHDPDACYWPEHQLRVFRRGTVAFSDTVHGGTHVLSPNLYVVPPETGVAIHNFSHESVFRWIEKSNRYTSRPDRLRPDDDTPDLVAFAHRRIDHWIARSRNAHPGSYAATIALLRALYDTMDRLKAWEETAGIDGEARFRQARAALSETYRTLPRLRRRAAPAAVVDVRPGPSEPARTEPGPAEAHDAAAAPAAHAHDLAEIKRAYDELLVAARRQAAELTRLRRFEASHLHPVLLGAVKVEREIRRVVGQLRRRLGGT</sequence>
<organism evidence="3 4">
    <name type="scientific">Rhodoplanes serenus</name>
    <dbReference type="NCBI Taxonomy" id="200615"/>
    <lineage>
        <taxon>Bacteria</taxon>
        <taxon>Pseudomonadati</taxon>
        <taxon>Pseudomonadota</taxon>
        <taxon>Alphaproteobacteria</taxon>
        <taxon>Hyphomicrobiales</taxon>
        <taxon>Nitrobacteraceae</taxon>
        <taxon>Rhodoplanes</taxon>
    </lineage>
</organism>
<dbReference type="Pfam" id="PF00535">
    <property type="entry name" value="Glycos_transf_2"/>
    <property type="match status" value="1"/>
</dbReference>
<dbReference type="PANTHER" id="PTHR43630:SF2">
    <property type="entry name" value="GLYCOSYLTRANSFERASE"/>
    <property type="match status" value="1"/>
</dbReference>
<dbReference type="Gene3D" id="3.90.550.10">
    <property type="entry name" value="Spore Coat Polysaccharide Biosynthesis Protein SpsA, Chain A"/>
    <property type="match status" value="1"/>
</dbReference>
<evidence type="ECO:0000256" key="1">
    <source>
        <dbReference type="ARBA" id="ARBA00038494"/>
    </source>
</evidence>
<feature type="domain" description="Glycosyltransferase 2-like" evidence="2">
    <location>
        <begin position="14"/>
        <end position="125"/>
    </location>
</feature>
<keyword evidence="4" id="KW-1185">Reference proteome</keyword>
<dbReference type="Proteomes" id="UP000289200">
    <property type="component" value="Unassembled WGS sequence"/>
</dbReference>
<evidence type="ECO:0000259" key="2">
    <source>
        <dbReference type="Pfam" id="PF00535"/>
    </source>
</evidence>
<gene>
    <name evidence="3" type="ORF">RHODGE_RHODGE_03374</name>
</gene>
<evidence type="ECO:0000313" key="4">
    <source>
        <dbReference type="Proteomes" id="UP000289200"/>
    </source>
</evidence>
<reference evidence="4" key="1">
    <citation type="submission" date="2018-10" db="EMBL/GenBank/DDBJ databases">
        <authorList>
            <person name="Peiro R."/>
            <person name="Begona"/>
            <person name="Cbmso G."/>
            <person name="Lopez M."/>
            <person name="Gonzalez S."/>
            <person name="Sacristan E."/>
            <person name="Castillo E."/>
        </authorList>
    </citation>
    <scope>NUCLEOTIDE SEQUENCE [LARGE SCALE GENOMIC DNA]</scope>
</reference>